<name>A0ABR4A6X0_9LECA</name>
<feature type="compositionally biased region" description="Polar residues" evidence="1">
    <location>
        <begin position="425"/>
        <end position="449"/>
    </location>
</feature>
<evidence type="ECO:0000313" key="2">
    <source>
        <dbReference type="EMBL" id="KAL2040142.1"/>
    </source>
</evidence>
<evidence type="ECO:0000313" key="3">
    <source>
        <dbReference type="Proteomes" id="UP001590950"/>
    </source>
</evidence>
<dbReference type="Proteomes" id="UP001590950">
    <property type="component" value="Unassembled WGS sequence"/>
</dbReference>
<feature type="compositionally biased region" description="Low complexity" evidence="1">
    <location>
        <begin position="398"/>
        <end position="408"/>
    </location>
</feature>
<comment type="caution">
    <text evidence="2">The sequence shown here is derived from an EMBL/GenBank/DDBJ whole genome shotgun (WGS) entry which is preliminary data.</text>
</comment>
<sequence length="449" mass="49800">MVLGEDLGVQYAKNMAHFGCGVAMFQPVSACDMQPPCVGYIDGNNRWNFVANVEWLGANGELQGNSNKLEADEGGYQPLERKPVRMEQLGIEWRPRTSMGVRQWTVDANGQMPSIGIPVGADAHIRYKSNNSFGAVLIAQKPITLTTYNDETLFRSWLHANRARLSLLHGHQLRRHGLWLVTRTYTTPRASIIAWDSEDKEANMSMKAKANMMGELGGELEWTEKGSDKDWSHYFGNNTGETVVVFFDGVEVPGYKWWWENVKVKVAGPDASRQGSPNRGQSAERRSEAMPEQTCLMPNQNQPPEEHGLLTEDLWGSQTPLRRGSMRNERNERSLSRGRRTPSRRSESPVRDMSTPTRLSKYLAYEPENPAASPTAEARSTTANGESTATPPPTQRFSTASTAASSSTNKAREPDASDIEGSDPASLQKNAAQKKTSSPRISYLNGSLH</sequence>
<feature type="compositionally biased region" description="Basic and acidic residues" evidence="1">
    <location>
        <begin position="326"/>
        <end position="335"/>
    </location>
</feature>
<proteinExistence type="predicted"/>
<protein>
    <submittedName>
        <fullName evidence="2">Uncharacterized protein</fullName>
    </submittedName>
</protein>
<gene>
    <name evidence="2" type="ORF">N7G274_007045</name>
</gene>
<accession>A0ABR4A6X0</accession>
<reference evidence="2 3" key="1">
    <citation type="submission" date="2024-09" db="EMBL/GenBank/DDBJ databases">
        <title>Rethinking Asexuality: The Enigmatic Case of Functional Sexual Genes in Lepraria (Stereocaulaceae).</title>
        <authorList>
            <person name="Doellman M."/>
            <person name="Sun Y."/>
            <person name="Barcenas-Pena A."/>
            <person name="Lumbsch H.T."/>
            <person name="Grewe F."/>
        </authorList>
    </citation>
    <scope>NUCLEOTIDE SEQUENCE [LARGE SCALE GENOMIC DNA]</scope>
    <source>
        <strain evidence="2 3">Mercado 3170</strain>
    </source>
</reference>
<feature type="region of interest" description="Disordered" evidence="1">
    <location>
        <begin position="268"/>
        <end position="449"/>
    </location>
</feature>
<dbReference type="EMBL" id="JBEFKJ010000022">
    <property type="protein sequence ID" value="KAL2040142.1"/>
    <property type="molecule type" value="Genomic_DNA"/>
</dbReference>
<feature type="compositionally biased region" description="Polar residues" evidence="1">
    <location>
        <begin position="378"/>
        <end position="389"/>
    </location>
</feature>
<keyword evidence="3" id="KW-1185">Reference proteome</keyword>
<evidence type="ECO:0000256" key="1">
    <source>
        <dbReference type="SAM" id="MobiDB-lite"/>
    </source>
</evidence>
<organism evidence="2 3">
    <name type="scientific">Stereocaulon virgatum</name>
    <dbReference type="NCBI Taxonomy" id="373712"/>
    <lineage>
        <taxon>Eukaryota</taxon>
        <taxon>Fungi</taxon>
        <taxon>Dikarya</taxon>
        <taxon>Ascomycota</taxon>
        <taxon>Pezizomycotina</taxon>
        <taxon>Lecanoromycetes</taxon>
        <taxon>OSLEUM clade</taxon>
        <taxon>Lecanoromycetidae</taxon>
        <taxon>Lecanorales</taxon>
        <taxon>Lecanorineae</taxon>
        <taxon>Stereocaulaceae</taxon>
        <taxon>Stereocaulon</taxon>
    </lineage>
</organism>